<name>V4TIR0_9HYPH</name>
<accession>V4TIR0</accession>
<evidence type="ECO:0000313" key="3">
    <source>
        <dbReference type="Proteomes" id="UP000017819"/>
    </source>
</evidence>
<dbReference type="SUPFAM" id="SSF53474">
    <property type="entry name" value="alpha/beta-Hydrolases"/>
    <property type="match status" value="1"/>
</dbReference>
<dbReference type="STRING" id="631454.N177_1198"/>
<evidence type="ECO:0000259" key="1">
    <source>
        <dbReference type="Pfam" id="PF00561"/>
    </source>
</evidence>
<dbReference type="InterPro" id="IPR000639">
    <property type="entry name" value="Epox_hydrolase-like"/>
</dbReference>
<dbReference type="PANTHER" id="PTHR43798">
    <property type="entry name" value="MONOACYLGLYCEROL LIPASE"/>
    <property type="match status" value="1"/>
</dbReference>
<dbReference type="GO" id="GO:0046464">
    <property type="term" value="P:acylglycerol catabolic process"/>
    <property type="evidence" value="ECO:0007669"/>
    <property type="project" value="TreeGrafter"/>
</dbReference>
<dbReference type="PANTHER" id="PTHR43798:SF33">
    <property type="entry name" value="HYDROLASE, PUTATIVE (AFU_ORTHOLOGUE AFUA_2G14860)-RELATED"/>
    <property type="match status" value="1"/>
</dbReference>
<dbReference type="PRINTS" id="PR00412">
    <property type="entry name" value="EPOXHYDRLASE"/>
</dbReference>
<sequence>MLIHGTPSFSYAWRKVLPKLTGAGFRPYLFDLLGYGHSERPLDPLVDTSVSAQVPILLELLDHWGLERVDIVGTDIGGAIAMRLGVFHPERVRSLTIIDTVSYDSWPSPRTRRQIADGLDAIREAPEDRHRVHFAEWLRTAVREGETMPEATLEAYLAMISGPIGQASLVQHQMRHYDARHTMEIVGRLHELGAMPVQFIWGADDAWQHVDYGRRLNADVPGSVLHVLEDCGHFALEDQPERIAELIEGFLPRES</sequence>
<comment type="caution">
    <text evidence="2">The sequence shown here is derived from an EMBL/GenBank/DDBJ whole genome shotgun (WGS) entry which is preliminary data.</text>
</comment>
<dbReference type="EMBL" id="AWXZ01000017">
    <property type="protein sequence ID" value="ESR25863.1"/>
    <property type="molecule type" value="Genomic_DNA"/>
</dbReference>
<dbReference type="InterPro" id="IPR000073">
    <property type="entry name" value="AB_hydrolase_1"/>
</dbReference>
<organism evidence="2 3">
    <name type="scientific">Lutibaculum baratangense AMV1</name>
    <dbReference type="NCBI Taxonomy" id="631454"/>
    <lineage>
        <taxon>Bacteria</taxon>
        <taxon>Pseudomonadati</taxon>
        <taxon>Pseudomonadota</taxon>
        <taxon>Alphaproteobacteria</taxon>
        <taxon>Hyphomicrobiales</taxon>
        <taxon>Tepidamorphaceae</taxon>
        <taxon>Lutibaculum</taxon>
    </lineage>
</organism>
<dbReference type="GO" id="GO:0047372">
    <property type="term" value="F:monoacylglycerol lipase activity"/>
    <property type="evidence" value="ECO:0007669"/>
    <property type="project" value="TreeGrafter"/>
</dbReference>
<proteinExistence type="predicted"/>
<evidence type="ECO:0000313" key="2">
    <source>
        <dbReference type="EMBL" id="ESR25863.1"/>
    </source>
</evidence>
<protein>
    <recommendedName>
        <fullName evidence="1">AB hydrolase-1 domain-containing protein</fullName>
    </recommendedName>
</protein>
<dbReference type="InterPro" id="IPR029058">
    <property type="entry name" value="AB_hydrolase_fold"/>
</dbReference>
<dbReference type="Gene3D" id="3.40.50.1820">
    <property type="entry name" value="alpha/beta hydrolase"/>
    <property type="match status" value="1"/>
</dbReference>
<dbReference type="Proteomes" id="UP000017819">
    <property type="component" value="Unassembled WGS sequence"/>
</dbReference>
<feature type="domain" description="AB hydrolase-1" evidence="1">
    <location>
        <begin position="2"/>
        <end position="239"/>
    </location>
</feature>
<dbReference type="PRINTS" id="PR00111">
    <property type="entry name" value="ABHYDROLASE"/>
</dbReference>
<dbReference type="AlphaFoldDB" id="V4TIR0"/>
<dbReference type="InterPro" id="IPR050266">
    <property type="entry name" value="AB_hydrolase_sf"/>
</dbReference>
<keyword evidence="3" id="KW-1185">Reference proteome</keyword>
<reference evidence="2 3" key="1">
    <citation type="journal article" date="2014" name="Genome Announc.">
        <title>Draft Genome Sequence of Lutibaculum baratangense Strain AMV1T, Isolated from a Mud Volcano in Andamans, India.</title>
        <authorList>
            <person name="Singh A."/>
            <person name="Sreenivas A."/>
            <person name="Sathyanarayana Reddy G."/>
            <person name="Pinnaka A.K."/>
            <person name="Shivaji S."/>
        </authorList>
    </citation>
    <scope>NUCLEOTIDE SEQUENCE [LARGE SCALE GENOMIC DNA]</scope>
    <source>
        <strain evidence="2 3">AMV1</strain>
    </source>
</reference>
<dbReference type="GO" id="GO:0016020">
    <property type="term" value="C:membrane"/>
    <property type="evidence" value="ECO:0007669"/>
    <property type="project" value="TreeGrafter"/>
</dbReference>
<gene>
    <name evidence="2" type="ORF">N177_1198</name>
</gene>
<dbReference type="Pfam" id="PF00561">
    <property type="entry name" value="Abhydrolase_1"/>
    <property type="match status" value="1"/>
</dbReference>
<dbReference type="eggNOG" id="COG2267">
    <property type="taxonomic scope" value="Bacteria"/>
</dbReference>